<dbReference type="NCBIfam" id="TIGR04335">
    <property type="entry name" value="AmmeMemoSam_A"/>
    <property type="match status" value="1"/>
</dbReference>
<dbReference type="RefSeq" id="WP_075860259.1">
    <property type="nucleotide sequence ID" value="NZ_BDJK01000059.1"/>
</dbReference>
<protein>
    <recommendedName>
        <fullName evidence="1">AMMECR1 domain-containing protein</fullName>
    </recommendedName>
</protein>
<gene>
    <name evidence="2" type="ORF">cpu_23700</name>
</gene>
<proteinExistence type="predicted"/>
<dbReference type="InterPro" id="IPR002733">
    <property type="entry name" value="AMMECR1_domain"/>
</dbReference>
<dbReference type="CDD" id="cd07951">
    <property type="entry name" value="ED_3B_N_AMMECR1"/>
    <property type="match status" value="1"/>
</dbReference>
<evidence type="ECO:0000313" key="3">
    <source>
        <dbReference type="Proteomes" id="UP000187485"/>
    </source>
</evidence>
<evidence type="ECO:0000313" key="2">
    <source>
        <dbReference type="EMBL" id="GAV23860.1"/>
    </source>
</evidence>
<sequence>MGDFIGFAVPHPPLIIPEIGRGEEKACQKTINALLELKEKLRNMNPETLVVISPHAPLFSDVVAININDKLSGNFGYFGAYNVNFSYQNDRELAQALIAAAKQEGLAVAGIDESLARVLRVPVSLDHGTMVPLYYLDPERKYKLVVVSQGLIPFSELYRLGTVIKEVAAKFQRRIALIASGDLSHRLTEDAPAGYDPSGRYFDRMMVEIFSKGDPWELLTLDTSFAEQAGECGLRSFIMLFGAFEGYQVRSRVLSYEGPFGVGYMVAEVAKGEEDANRNFYPKLMNKKKEEIKKRREQESPYVRLAREALETYVRTGKTITPPMPLPEIFSRKAGVFVSLKKDGELRGCIGTIAPTTGNLAEEIIKNSLEAGLNDPRFEPVEEKELDELTYSVDILYPPEEVSDLSELDPKKYGVIVSKGYRRGLLLPALEGVDTVEKQLDIARRKAGIAPDESVKIERFLVERYY</sequence>
<name>A0A1L8CY65_9THEO</name>
<dbReference type="InterPro" id="IPR004183">
    <property type="entry name" value="Xdiol_dOase_suB"/>
</dbReference>
<dbReference type="InterPro" id="IPR023473">
    <property type="entry name" value="AMMECR1"/>
</dbReference>
<dbReference type="PROSITE" id="PS51112">
    <property type="entry name" value="AMMECR1"/>
    <property type="match status" value="1"/>
</dbReference>
<dbReference type="SUPFAM" id="SSF143447">
    <property type="entry name" value="AMMECR1-like"/>
    <property type="match status" value="1"/>
</dbReference>
<organism evidence="2 3">
    <name type="scientific">Carboxydothermus pertinax</name>
    <dbReference type="NCBI Taxonomy" id="870242"/>
    <lineage>
        <taxon>Bacteria</taxon>
        <taxon>Bacillati</taxon>
        <taxon>Bacillota</taxon>
        <taxon>Clostridia</taxon>
        <taxon>Thermoanaerobacterales</taxon>
        <taxon>Thermoanaerobacteraceae</taxon>
        <taxon>Carboxydothermus</taxon>
    </lineage>
</organism>
<evidence type="ECO:0000259" key="1">
    <source>
        <dbReference type="PROSITE" id="PS51112"/>
    </source>
</evidence>
<dbReference type="InterPro" id="IPR027485">
    <property type="entry name" value="AMMECR1_N"/>
</dbReference>
<dbReference type="NCBIfam" id="TIGR00296">
    <property type="entry name" value="TIGR00296 family protein"/>
    <property type="match status" value="1"/>
</dbReference>
<dbReference type="GO" id="GO:0016702">
    <property type="term" value="F:oxidoreductase activity, acting on single donors with incorporation of molecular oxygen, incorporation of two atoms of oxygen"/>
    <property type="evidence" value="ECO:0007669"/>
    <property type="project" value="UniProtKB-ARBA"/>
</dbReference>
<dbReference type="EMBL" id="BDJK01000059">
    <property type="protein sequence ID" value="GAV23860.1"/>
    <property type="molecule type" value="Genomic_DNA"/>
</dbReference>
<dbReference type="OrthoDB" id="159752at2"/>
<dbReference type="InterPro" id="IPR027623">
    <property type="entry name" value="AmmeMemoSam_A"/>
</dbReference>
<dbReference type="STRING" id="870242.cpu_23700"/>
<dbReference type="AlphaFoldDB" id="A0A1L8CY65"/>
<dbReference type="Gene3D" id="3.30.700.20">
    <property type="entry name" value="Hypothetical protein ph0010, domain 1"/>
    <property type="match status" value="1"/>
</dbReference>
<feature type="domain" description="AMMECR1" evidence="1">
    <location>
        <begin position="297"/>
        <end position="466"/>
    </location>
</feature>
<dbReference type="Proteomes" id="UP000187485">
    <property type="component" value="Unassembled WGS sequence"/>
</dbReference>
<dbReference type="GO" id="GO:0008198">
    <property type="term" value="F:ferrous iron binding"/>
    <property type="evidence" value="ECO:0007669"/>
    <property type="project" value="InterPro"/>
</dbReference>
<dbReference type="PANTHER" id="PTHR13016">
    <property type="entry name" value="AMMECR1 HOMOLOG"/>
    <property type="match status" value="1"/>
</dbReference>
<dbReference type="SUPFAM" id="SSF53213">
    <property type="entry name" value="LigB-like"/>
    <property type="match status" value="1"/>
</dbReference>
<dbReference type="InterPro" id="IPR036071">
    <property type="entry name" value="AMMECR1_dom_sf"/>
</dbReference>
<dbReference type="Pfam" id="PF01871">
    <property type="entry name" value="AMMECR1"/>
    <property type="match status" value="1"/>
</dbReference>
<keyword evidence="3" id="KW-1185">Reference proteome</keyword>
<dbReference type="PANTHER" id="PTHR13016:SF0">
    <property type="entry name" value="AMME SYNDROME CANDIDATE GENE 1 PROTEIN"/>
    <property type="match status" value="1"/>
</dbReference>
<dbReference type="Pfam" id="PF02900">
    <property type="entry name" value="LigB"/>
    <property type="match status" value="1"/>
</dbReference>
<accession>A0A1L8CY65</accession>
<reference evidence="3" key="1">
    <citation type="submission" date="2016-12" db="EMBL/GenBank/DDBJ databases">
        <title>Draft Genome Sequences od Carboxydothermus pertinax and islandicus, Hydrogenogenic Carboxydotrophic Bacteria.</title>
        <authorList>
            <person name="Fukuyama Y."/>
            <person name="Ohmae K."/>
            <person name="Yoneda Y."/>
            <person name="Yoshida T."/>
            <person name="Sako Y."/>
        </authorList>
    </citation>
    <scope>NUCLEOTIDE SEQUENCE [LARGE SCALE GENOMIC DNA]</scope>
    <source>
        <strain evidence="3">Ug1</strain>
    </source>
</reference>
<dbReference type="Gene3D" id="3.40.830.10">
    <property type="entry name" value="LigB-like"/>
    <property type="match status" value="1"/>
</dbReference>
<comment type="caution">
    <text evidence="2">The sequence shown here is derived from an EMBL/GenBank/DDBJ whole genome shotgun (WGS) entry which is preliminary data.</text>
</comment>